<proteinExistence type="predicted"/>
<organism evidence="1 2">
    <name type="scientific">Herbaspirillum frisingense GSF30</name>
    <dbReference type="NCBI Taxonomy" id="864073"/>
    <lineage>
        <taxon>Bacteria</taxon>
        <taxon>Pseudomonadati</taxon>
        <taxon>Pseudomonadota</taxon>
        <taxon>Betaproteobacteria</taxon>
        <taxon>Burkholderiales</taxon>
        <taxon>Oxalobacteraceae</taxon>
        <taxon>Herbaspirillum</taxon>
    </lineage>
</organism>
<dbReference type="AlphaFoldDB" id="A0AAI9ID12"/>
<protein>
    <submittedName>
        <fullName evidence="1">Uncharacterized protein</fullName>
    </submittedName>
</protein>
<reference evidence="1 2" key="1">
    <citation type="journal article" date="2013" name="Front. Microbiol.">
        <title>The genome of the endophytic bacterium H. frisingense GSF30(T) identifies diverse strategies in the Herbaspirillum genus to interact with plants.</title>
        <authorList>
            <person name="Straub D."/>
            <person name="Rothballer M."/>
            <person name="Hartmann A."/>
            <person name="Ludewig U."/>
        </authorList>
    </citation>
    <scope>NUCLEOTIDE SEQUENCE [LARGE SCALE GENOMIC DNA]</scope>
    <source>
        <strain evidence="1 2">GSF30</strain>
    </source>
</reference>
<dbReference type="EMBL" id="AEEC02000022">
    <property type="protein sequence ID" value="EOA03840.1"/>
    <property type="molecule type" value="Genomic_DNA"/>
</dbReference>
<name>A0AAI9ID12_9BURK</name>
<comment type="caution">
    <text evidence="1">The sequence shown here is derived from an EMBL/GenBank/DDBJ whole genome shotgun (WGS) entry which is preliminary data.</text>
</comment>
<dbReference type="Proteomes" id="UP000006772">
    <property type="component" value="Unassembled WGS sequence"/>
</dbReference>
<accession>A0AAI9ID12</accession>
<evidence type="ECO:0000313" key="2">
    <source>
        <dbReference type="Proteomes" id="UP000006772"/>
    </source>
</evidence>
<gene>
    <name evidence="1" type="ORF">HFRIS_015821</name>
</gene>
<sequence length="122" mass="12919">MKWRAEPIVSIDGKEYGWGRVGAGMRIIINLTKTDGAANGSLLALAISAKAGQVVGEISTELIGIDSNEVSMAMPFTVDLSEGNIQRVIEALAVVKAKLYDSTTTLTPNLIARIDCAPMAKN</sequence>
<evidence type="ECO:0000313" key="1">
    <source>
        <dbReference type="EMBL" id="EOA03840.1"/>
    </source>
</evidence>